<organism evidence="1 2">
    <name type="scientific">Zalaria obscura</name>
    <dbReference type="NCBI Taxonomy" id="2024903"/>
    <lineage>
        <taxon>Eukaryota</taxon>
        <taxon>Fungi</taxon>
        <taxon>Dikarya</taxon>
        <taxon>Ascomycota</taxon>
        <taxon>Pezizomycotina</taxon>
        <taxon>Dothideomycetes</taxon>
        <taxon>Dothideomycetidae</taxon>
        <taxon>Dothideales</taxon>
        <taxon>Zalariaceae</taxon>
        <taxon>Zalaria</taxon>
    </lineage>
</organism>
<keyword evidence="2" id="KW-1185">Reference proteome</keyword>
<keyword evidence="1" id="KW-0436">Ligase</keyword>
<dbReference type="Proteomes" id="UP001320706">
    <property type="component" value="Unassembled WGS sequence"/>
</dbReference>
<reference evidence="1" key="1">
    <citation type="submission" date="2024-02" db="EMBL/GenBank/DDBJ databases">
        <title>Metagenome Assembled Genome of Zalaria obscura JY119.</title>
        <authorList>
            <person name="Vighnesh L."/>
            <person name="Jagadeeshwari U."/>
            <person name="Venkata Ramana C."/>
            <person name="Sasikala C."/>
        </authorList>
    </citation>
    <scope>NUCLEOTIDE SEQUENCE</scope>
    <source>
        <strain evidence="1">JY119</strain>
    </source>
</reference>
<gene>
    <name evidence="1" type="primary">ISM1</name>
    <name evidence="1" type="ORF">M8818_007137</name>
</gene>
<evidence type="ECO:0000313" key="1">
    <source>
        <dbReference type="EMBL" id="KAK8195986.1"/>
    </source>
</evidence>
<name>A0ACC3S5Y0_9PEZI</name>
<dbReference type="EC" id="6.1.1.5" evidence="1"/>
<proteinExistence type="predicted"/>
<protein>
    <submittedName>
        <fullName evidence="1">Isoleucine-tRNA ligase</fullName>
        <ecNumber evidence="1">6.1.1.5</ecNumber>
    </submittedName>
</protein>
<comment type="caution">
    <text evidence="1">The sequence shown here is derived from an EMBL/GenBank/DDBJ whole genome shotgun (WGS) entry which is preliminary data.</text>
</comment>
<evidence type="ECO:0000313" key="2">
    <source>
        <dbReference type="Proteomes" id="UP001320706"/>
    </source>
</evidence>
<sequence>MPKPTRILRAAASSAASTAQSWGQTLNLPKSTFPARPSAADLLKYRAQCADELYAWQKENRDALKEDGSDNTFVLHDGPPYANGAVHVGHALNKVLKDLILRTELQKGKRVQYRPGWDCHGLPIELKALQAHQAQKGDGKAAANVASEAGLSPLGIRKAAMELAAKTIEEQKEAFRGWGVMGEWETPYKTMSQDFEIRQLRVFRDMVAKGLIYRQNKPVHWSPSSRTALAEAELEYDENHKVTAAFIKFPLTKLPAVLAENAAVQAENVSALIWTTTPWTLPANKAIAVRSDMGYVLLELQSQENTSDLQGQMLVAKDRVEPLLTNLPEGTTAKTIIDSISGSALEGTDYANVLSGETCKIIHADFVTSTSGTGLVHLAPGHGMDDYNVCMKLGIGPAFAPVDDAGKYTADALPSSPELLQGLEAEYGGAKAVIKLLRDPASALSGQAVKSGSSLVLLTHTFRHKNPIDWRTKKSVIVRATEQWFADAGTIRGPALEALDNVTFKPNAGKGRLQSFLQGRSQWCISRQRSWGVPIPALFRKDNGEAVMTKDSINHIIGMIKERGTDAWWSDPEDDPRWIAPSLEAGAYVRGKDTMDVWFDSGTSWTSLDTRPGREPADVYVEGTDQHRGWFQSSLLTHIASNNMRPVAPFKTLITHGFTLDKEGRKMSKSLGNVISPEEILNGALLPPLKSKRDDSQGRTHARRQVNAKSDIMGPDVLRLWVASSDYTKDVVIGQPVLQAVHQSLQKYRVTFKWLLGVMEDYPAHGPAEELLQDLYFADQVALHQLSKTAKTVYEAYSDYDFFKGVTALNRFINADLSAFYFEVIKDRLYADEPEIRMHTQTVLFYIIDELLHMLAPITPLLVEEVWHHMAPQLKEGKPHPLWLIWDEPFAPEFDTFTTEEMDTQYGVLQRVSTAVKAAQEEARRAGKLGSGLASSVRVHVKHGTEAWPLMMDLEESDELSELFVVSDAVVVEMDEEVRKQQLEMETEEEAEIRELMENPEWKFEAEFDCGVDLDGKRVTGKVEVCPPVGEKCVRCWQYIADEPDTLCGRCVDIVGEPEEQGEEEEEVDEEEEEEDEEDYFDLENEADDKKAPETHGRKRGTAAQKGAAADAGKKGGLFGWWR</sequence>
<dbReference type="EMBL" id="JAMKPW020000042">
    <property type="protein sequence ID" value="KAK8195986.1"/>
    <property type="molecule type" value="Genomic_DNA"/>
</dbReference>
<accession>A0ACC3S5Y0</accession>